<proteinExistence type="predicted"/>
<dbReference type="RefSeq" id="WP_281486346.1">
    <property type="nucleotide sequence ID" value="NZ_CP124544.1"/>
</dbReference>
<reference evidence="1 2" key="1">
    <citation type="journal article" date="2023" name="Limnol Oceanogr Lett">
        <title>Environmental adaptations by the intertidal Antarctic cyanobacterium Halotia branconii CENA392 as revealed using long-read genome sequencing.</title>
        <authorList>
            <person name="Dextro R.B."/>
            <person name="Delbaje E."/>
            <person name="Freitas P.N.N."/>
            <person name="Geraldes V."/>
            <person name="Pinto E."/>
            <person name="Long P.F."/>
            <person name="Fiore M.F."/>
        </authorList>
    </citation>
    <scope>NUCLEOTIDE SEQUENCE [LARGE SCALE GENOMIC DNA]</scope>
    <source>
        <strain evidence="1 2">CENA392</strain>
        <plasmid evidence="1 2">unnamed1</plasmid>
    </source>
</reference>
<evidence type="ECO:0000313" key="2">
    <source>
        <dbReference type="Proteomes" id="UP001223520"/>
    </source>
</evidence>
<keyword evidence="1" id="KW-0614">Plasmid</keyword>
<protein>
    <submittedName>
        <fullName evidence="1">Uncharacterized protein</fullName>
    </submittedName>
</protein>
<geneLocation type="plasmid" evidence="1 2">
    <name>unnamed1</name>
</geneLocation>
<gene>
    <name evidence="1" type="ORF">QI031_30575</name>
</gene>
<evidence type="ECO:0000313" key="1">
    <source>
        <dbReference type="EMBL" id="WGV29151.1"/>
    </source>
</evidence>
<dbReference type="KEGG" id="hbq:QI031_30575"/>
<dbReference type="AlphaFoldDB" id="A0AAJ6NZ32"/>
<sequence>MNDLTPEYPFIHVYAQQKVHQPVIIKGNTEGLCVLLNALICALANRDSNGVAEVFCGDAEAFEVIVRLVNTHDELLPIPYQNYNEPK</sequence>
<accession>A0AAJ6NZ32</accession>
<dbReference type="Proteomes" id="UP001223520">
    <property type="component" value="Plasmid unnamed1"/>
</dbReference>
<organism evidence="1 2">
    <name type="scientific">Halotia branconii CENA392</name>
    <dbReference type="NCBI Taxonomy" id="1539056"/>
    <lineage>
        <taxon>Bacteria</taxon>
        <taxon>Bacillati</taxon>
        <taxon>Cyanobacteriota</taxon>
        <taxon>Cyanophyceae</taxon>
        <taxon>Nostocales</taxon>
        <taxon>Nodulariaceae</taxon>
        <taxon>Halotia</taxon>
    </lineage>
</organism>
<keyword evidence="2" id="KW-1185">Reference proteome</keyword>
<dbReference type="EMBL" id="CP124544">
    <property type="protein sequence ID" value="WGV29151.1"/>
    <property type="molecule type" value="Genomic_DNA"/>
</dbReference>
<name>A0AAJ6NZ32_9CYAN</name>